<protein>
    <submittedName>
        <fullName evidence="1">Uncharacterized protein</fullName>
    </submittedName>
</protein>
<accession>A0ABT6RXS6</accession>
<keyword evidence="2" id="KW-1185">Reference proteome</keyword>
<evidence type="ECO:0000313" key="1">
    <source>
        <dbReference type="EMBL" id="MDI3389251.1"/>
    </source>
</evidence>
<dbReference type="RefSeq" id="WP_282515711.1">
    <property type="nucleotide sequence ID" value="NZ_JASCIR010000025.1"/>
</dbReference>
<reference evidence="1 2" key="1">
    <citation type="submission" date="2023-05" db="EMBL/GenBank/DDBJ databases">
        <title>Draft genome sequence of Streptomyces sp. B-S-A8 isolated from a cave soil in Thailand.</title>
        <authorList>
            <person name="Chamroensaksri N."/>
            <person name="Muangham S."/>
        </authorList>
    </citation>
    <scope>NUCLEOTIDE SEQUENCE [LARGE SCALE GENOMIC DNA]</scope>
    <source>
        <strain evidence="1 2">B-S-A8</strain>
    </source>
</reference>
<organism evidence="1 2">
    <name type="scientific">Streptomyces solicavernae</name>
    <dbReference type="NCBI Taxonomy" id="3043614"/>
    <lineage>
        <taxon>Bacteria</taxon>
        <taxon>Bacillati</taxon>
        <taxon>Actinomycetota</taxon>
        <taxon>Actinomycetes</taxon>
        <taxon>Kitasatosporales</taxon>
        <taxon>Streptomycetaceae</taxon>
        <taxon>Streptomyces</taxon>
    </lineage>
</organism>
<sequence>MDRRSWWVCWVEKGPWAPVVVVRPPRAARAGRAAAAGAAVAVAAP</sequence>
<dbReference type="Proteomes" id="UP001224661">
    <property type="component" value="Unassembled WGS sequence"/>
</dbReference>
<proteinExistence type="predicted"/>
<comment type="caution">
    <text evidence="1">The sequence shown here is derived from an EMBL/GenBank/DDBJ whole genome shotgun (WGS) entry which is preliminary data.</text>
</comment>
<dbReference type="EMBL" id="JASCIR010000025">
    <property type="protein sequence ID" value="MDI3389251.1"/>
    <property type="molecule type" value="Genomic_DNA"/>
</dbReference>
<gene>
    <name evidence="1" type="ORF">QIS99_24075</name>
</gene>
<name>A0ABT6RXS6_9ACTN</name>
<evidence type="ECO:0000313" key="2">
    <source>
        <dbReference type="Proteomes" id="UP001224661"/>
    </source>
</evidence>